<dbReference type="PANTHER" id="PTHR10788:SF15">
    <property type="entry name" value="TREHALOSE SYNTHASE COMPLEX REGULATORY SUBUNIT TPS3-RELATED"/>
    <property type="match status" value="1"/>
</dbReference>
<evidence type="ECO:0000256" key="4">
    <source>
        <dbReference type="ARBA" id="ARBA00022490"/>
    </source>
</evidence>
<keyword evidence="4" id="KW-0963">Cytoplasm</keyword>
<dbReference type="SUPFAM" id="SSF53756">
    <property type="entry name" value="UDP-Glycosyltransferase/glycogen phosphorylase"/>
    <property type="match status" value="1"/>
</dbReference>
<dbReference type="Gene3D" id="3.40.50.2000">
    <property type="entry name" value="Glycogen Phosphorylase B"/>
    <property type="match status" value="2"/>
</dbReference>
<keyword evidence="5" id="KW-0597">Phosphoprotein</keyword>
<dbReference type="FunFam" id="3.30.70.1020:FF:000001">
    <property type="entry name" value="Alpha,alpha-trehalose-phosphate synthase [UDP-forming] 1"/>
    <property type="match status" value="1"/>
</dbReference>
<dbReference type="OrthoDB" id="755951at2759"/>
<dbReference type="GO" id="GO:0003825">
    <property type="term" value="F:alpha,alpha-trehalose-phosphate synthase (UDP-forming) activity"/>
    <property type="evidence" value="ECO:0007669"/>
    <property type="project" value="TreeGrafter"/>
</dbReference>
<reference evidence="6 7" key="1">
    <citation type="journal article" date="2018" name="New Phytol.">
        <title>Comparative genomics and transcriptomics depict ericoid mycorrhizal fungi as versatile saprotrophs and plant mutualists.</title>
        <authorList>
            <person name="Martino E."/>
            <person name="Morin E."/>
            <person name="Grelet G.A."/>
            <person name="Kuo A."/>
            <person name="Kohler A."/>
            <person name="Daghino S."/>
            <person name="Barry K.W."/>
            <person name="Cichocki N."/>
            <person name="Clum A."/>
            <person name="Dockter R.B."/>
            <person name="Hainaut M."/>
            <person name="Kuo R.C."/>
            <person name="LaButti K."/>
            <person name="Lindahl B.D."/>
            <person name="Lindquist E.A."/>
            <person name="Lipzen A."/>
            <person name="Khouja H.R."/>
            <person name="Magnuson J."/>
            <person name="Murat C."/>
            <person name="Ohm R.A."/>
            <person name="Singer S.W."/>
            <person name="Spatafora J.W."/>
            <person name="Wang M."/>
            <person name="Veneault-Fourrey C."/>
            <person name="Henrissat B."/>
            <person name="Grigoriev I.V."/>
            <person name="Martin F.M."/>
            <person name="Perotto S."/>
        </authorList>
    </citation>
    <scope>NUCLEOTIDE SEQUENCE [LARGE SCALE GENOMIC DNA]</scope>
    <source>
        <strain evidence="6 7">ATCC 22711</strain>
    </source>
</reference>
<dbReference type="STRING" id="857342.A0A2T3BED2"/>
<dbReference type="PANTHER" id="PTHR10788">
    <property type="entry name" value="TREHALOSE-6-PHOSPHATE SYNTHASE"/>
    <property type="match status" value="1"/>
</dbReference>
<keyword evidence="7" id="KW-1185">Reference proteome</keyword>
<dbReference type="FunCoup" id="A0A2T3BED2">
    <property type="interactions" value="279"/>
</dbReference>
<dbReference type="Gene3D" id="3.40.50.1000">
    <property type="entry name" value="HAD superfamily/HAD-like"/>
    <property type="match status" value="1"/>
</dbReference>
<dbReference type="Pfam" id="PF00982">
    <property type="entry name" value="Glyco_transf_20"/>
    <property type="match status" value="1"/>
</dbReference>
<dbReference type="GO" id="GO:0030234">
    <property type="term" value="F:enzyme regulator activity"/>
    <property type="evidence" value="ECO:0007669"/>
    <property type="project" value="UniProtKB-ARBA"/>
</dbReference>
<dbReference type="GO" id="GO:0004805">
    <property type="term" value="F:trehalose-phosphatase activity"/>
    <property type="evidence" value="ECO:0007669"/>
    <property type="project" value="TreeGrafter"/>
</dbReference>
<dbReference type="RefSeq" id="XP_024725218.1">
    <property type="nucleotide sequence ID" value="XM_024867874.1"/>
</dbReference>
<proteinExistence type="inferred from homology"/>
<evidence type="ECO:0000256" key="1">
    <source>
        <dbReference type="ARBA" id="ARBA00004496"/>
    </source>
</evidence>
<comment type="similarity">
    <text evidence="2">In the N-terminal section; belongs to the glycosyltransferase 20 family.</text>
</comment>
<comment type="subcellular location">
    <subcellularLocation>
        <location evidence="1">Cytoplasm</location>
    </subcellularLocation>
</comment>
<dbReference type="GO" id="GO:0005946">
    <property type="term" value="C:alpha,alpha-trehalose-phosphate synthase complex (UDP-forming)"/>
    <property type="evidence" value="ECO:0007669"/>
    <property type="project" value="TreeGrafter"/>
</dbReference>
<dbReference type="GO" id="GO:0005829">
    <property type="term" value="C:cytosol"/>
    <property type="evidence" value="ECO:0007669"/>
    <property type="project" value="TreeGrafter"/>
</dbReference>
<dbReference type="FunFam" id="3.40.50.2000:FF:000099">
    <property type="entry name" value="Alpha,alpha-trehalose phosphate synthase subunit, putative"/>
    <property type="match status" value="1"/>
</dbReference>
<evidence type="ECO:0000313" key="6">
    <source>
        <dbReference type="EMBL" id="PSS27693.1"/>
    </source>
</evidence>
<dbReference type="InParanoid" id="A0A2T3BED2"/>
<dbReference type="Gene3D" id="3.30.70.1020">
    <property type="entry name" value="Trehalose-6-phosphate phosphatase related protein, domain 2"/>
    <property type="match status" value="1"/>
</dbReference>
<dbReference type="InterPro" id="IPR036412">
    <property type="entry name" value="HAD-like_sf"/>
</dbReference>
<dbReference type="CDD" id="cd03788">
    <property type="entry name" value="GT20_TPS"/>
    <property type="match status" value="1"/>
</dbReference>
<dbReference type="SUPFAM" id="SSF56784">
    <property type="entry name" value="HAD-like"/>
    <property type="match status" value="1"/>
</dbReference>
<dbReference type="InterPro" id="IPR023214">
    <property type="entry name" value="HAD_sf"/>
</dbReference>
<organism evidence="6 7">
    <name type="scientific">Amorphotheca resinae ATCC 22711</name>
    <dbReference type="NCBI Taxonomy" id="857342"/>
    <lineage>
        <taxon>Eukaryota</taxon>
        <taxon>Fungi</taxon>
        <taxon>Dikarya</taxon>
        <taxon>Ascomycota</taxon>
        <taxon>Pezizomycotina</taxon>
        <taxon>Leotiomycetes</taxon>
        <taxon>Helotiales</taxon>
        <taxon>Amorphothecaceae</taxon>
        <taxon>Amorphotheca</taxon>
    </lineage>
</organism>
<evidence type="ECO:0000256" key="5">
    <source>
        <dbReference type="ARBA" id="ARBA00022553"/>
    </source>
</evidence>
<dbReference type="EMBL" id="KZ679006">
    <property type="protein sequence ID" value="PSS27693.1"/>
    <property type="molecule type" value="Genomic_DNA"/>
</dbReference>
<name>A0A2T3BED2_AMORE</name>
<protein>
    <submittedName>
        <fullName evidence="6">Glycosyltransferase family 20 protein</fullName>
    </submittedName>
</protein>
<comment type="similarity">
    <text evidence="3">In the C-terminal section; belongs to the trehalose phosphatase family.</text>
</comment>
<dbReference type="GO" id="GO:0005992">
    <property type="term" value="P:trehalose biosynthetic process"/>
    <property type="evidence" value="ECO:0007669"/>
    <property type="project" value="InterPro"/>
</dbReference>
<keyword evidence="6" id="KW-0808">Transferase</keyword>
<accession>A0A2T3BED2</accession>
<sequence>MTVFVVSLFLPNTINFELPSSTSTTFPNRGRRTRPAAPKHAAARIETEQKPSLFAQKDITPPQTPIADIDHEEFFAQNENPELRQVFPKLNNIAPSDPHSPAWGSGRLFIQPPSRASSPPPADILKHNKTAEKAAALGRAGVRQPQSGRSVSHDRVFAHADWTVVPADQGNGGLRNAVQAAVRGGKLNDKIWVGTLGMPTDALEDTQQKQDIEDRLATEYDSLTVFCKDSDFDGHYTHYCKQILWPVFHYQIPDNPKNKAYEDHSWVYYVKVNQAFADKIVKNWKRGDVIWIHDYHLLLVPQMVRKKLPDAKIGFFLHVAFPSSEVFRCLAVRKELLEGMLGANLIGFQIHEYARHFLQTCSRLLCVEATNEGVQLEDRFVDVISLAIGIDPVALDMNRTDPDVAEWMKTMQERYRGKKLIVGRDKLDHVRGVRQKLLAYELFLNKNPQWRDKVVMIQVATSTTEQSELDATVSDIVMRVNSSWANLAYQPLVYLKQDISYAQYLALLTVADALMIASQREGMNLTCHEYLFCQDGKLEGHNKFGSLILSEFTGSASVFGGNELSVNPWDYRQCADAIKTALEMGDEEKIDRWKKLYTAVMHHTAEHWFSAFLQRLDMAYDEQHKRDTTSVPRLSLNALGHMYQDSKRRLFMLDYEGTLASWGSPNNIILTSPQRTIDVLNDLLADEKNIVYVMSGRQPEELDRLFKRVPNLGLIAENGCFIKEFGYSKWKEMPDPEKMRAWQESVEGTMRYYQERTPGSWIEKRHCSLIFHYKDADDFESASRQAGDCASHINDACEKQRVRAIPVDGAVTVEPIDWSKGTAAMKIFEGLKKNMPPNLDYTSPIDFLMVVGDGRDDEVIFRWANELDRDGTVGAVTTVSLGSRNTEAGCTLTQGVTGVLSVLQKLAAFA</sequence>
<dbReference type="InterPro" id="IPR006379">
    <property type="entry name" value="HAD-SF_hydro_IIB"/>
</dbReference>
<gene>
    <name evidence="6" type="ORF">M430DRAFT_46764</name>
</gene>
<dbReference type="AlphaFoldDB" id="A0A2T3BED2"/>
<dbReference type="GeneID" id="36575955"/>
<dbReference type="NCBIfam" id="TIGR00685">
    <property type="entry name" value="T6PP"/>
    <property type="match status" value="1"/>
</dbReference>
<dbReference type="NCBIfam" id="TIGR01484">
    <property type="entry name" value="HAD-SF-IIB"/>
    <property type="match status" value="1"/>
</dbReference>
<dbReference type="InterPro" id="IPR003337">
    <property type="entry name" value="Trehalose_PPase"/>
</dbReference>
<evidence type="ECO:0000313" key="7">
    <source>
        <dbReference type="Proteomes" id="UP000241818"/>
    </source>
</evidence>
<evidence type="ECO:0000256" key="3">
    <source>
        <dbReference type="ARBA" id="ARBA00006330"/>
    </source>
</evidence>
<evidence type="ECO:0000256" key="2">
    <source>
        <dbReference type="ARBA" id="ARBA00005409"/>
    </source>
</evidence>
<dbReference type="Proteomes" id="UP000241818">
    <property type="component" value="Unassembled WGS sequence"/>
</dbReference>
<dbReference type="InterPro" id="IPR001830">
    <property type="entry name" value="Glyco_trans_20"/>
</dbReference>
<dbReference type="Pfam" id="PF02358">
    <property type="entry name" value="Trehalose_PPase"/>
    <property type="match status" value="1"/>
</dbReference>
<dbReference type="FunFam" id="3.40.50.2000:FF:000036">
    <property type="entry name" value="Alpha,alpha-trehalose-phosphate synthase subunit Tps2"/>
    <property type="match status" value="1"/>
</dbReference>